<reference evidence="2" key="1">
    <citation type="submission" date="2023-05" db="EMBL/GenBank/DDBJ databases">
        <title>[olsenella] sp. nov., isolated from a pig farm feces dump.</title>
        <authorList>
            <person name="Chang Y.-H."/>
        </authorList>
    </citation>
    <scope>NUCLEOTIDE SEQUENCE</scope>
    <source>
        <strain evidence="2">YH-ols2217</strain>
    </source>
</reference>
<keyword evidence="1" id="KW-0472">Membrane</keyword>
<proteinExistence type="predicted"/>
<sequence length="296" mass="32648">MAAKGKRSDVAGFIRATLGDEPTPEAQAWARDEVVRPERRLVVGLVATCVVGLSCLLVAQLAPTAQGVLNGATNLAVVLALVLFFLLFSRRQKLGARFAAMLDDQCDPVAYGDRYLAYLELEWPEDRGGALWNYARALRWQGRWAAACDLMAAYERSLDHKAPAQSRYLVEQIRAHCAFDQRRLADLIDAAHALQALDEAGLPKTYSQGVAQTVALANQLTREEQGDWDEAFLVWEGYFNVATPVQKALFALHLARCAPSEKDSRPWASYASANGGTTWCAAAGKKLKWETHVSRR</sequence>
<protein>
    <recommendedName>
        <fullName evidence="4">Tetratricopeptide repeat protein</fullName>
    </recommendedName>
</protein>
<evidence type="ECO:0000313" key="2">
    <source>
        <dbReference type="EMBL" id="MDJ1130241.1"/>
    </source>
</evidence>
<keyword evidence="3" id="KW-1185">Reference proteome</keyword>
<dbReference type="Proteomes" id="UP001431693">
    <property type="component" value="Unassembled WGS sequence"/>
</dbReference>
<evidence type="ECO:0000313" key="3">
    <source>
        <dbReference type="Proteomes" id="UP001431693"/>
    </source>
</evidence>
<keyword evidence="1" id="KW-0812">Transmembrane</keyword>
<feature type="transmembrane region" description="Helical" evidence="1">
    <location>
        <begin position="41"/>
        <end position="62"/>
    </location>
</feature>
<evidence type="ECO:0008006" key="4">
    <source>
        <dbReference type="Google" id="ProtNLM"/>
    </source>
</evidence>
<dbReference type="EMBL" id="JASJEX010000005">
    <property type="protein sequence ID" value="MDJ1130241.1"/>
    <property type="molecule type" value="Genomic_DNA"/>
</dbReference>
<gene>
    <name evidence="2" type="ORF">QJ043_09150</name>
</gene>
<dbReference type="RefSeq" id="WP_283713519.1">
    <property type="nucleotide sequence ID" value="NZ_JASJEW010000004.1"/>
</dbReference>
<evidence type="ECO:0000256" key="1">
    <source>
        <dbReference type="SAM" id="Phobius"/>
    </source>
</evidence>
<keyword evidence="1" id="KW-1133">Transmembrane helix</keyword>
<feature type="transmembrane region" description="Helical" evidence="1">
    <location>
        <begin position="68"/>
        <end position="88"/>
    </location>
</feature>
<accession>A0ABT6ZNK4</accession>
<comment type="caution">
    <text evidence="2">The sequence shown here is derived from an EMBL/GenBank/DDBJ whole genome shotgun (WGS) entry which is preliminary data.</text>
</comment>
<name>A0ABT6ZNK4_9ACTN</name>
<organism evidence="2 3">
    <name type="scientific">Kribbibacterium absianum</name>
    <dbReference type="NCBI Taxonomy" id="3044210"/>
    <lineage>
        <taxon>Bacteria</taxon>
        <taxon>Bacillati</taxon>
        <taxon>Actinomycetota</taxon>
        <taxon>Coriobacteriia</taxon>
        <taxon>Coriobacteriales</taxon>
        <taxon>Kribbibacteriaceae</taxon>
        <taxon>Kribbibacterium</taxon>
    </lineage>
</organism>